<dbReference type="RefSeq" id="WP_124905363.1">
    <property type="nucleotide sequence ID" value="NZ_RQJP01000001.1"/>
</dbReference>
<dbReference type="InterPro" id="IPR009078">
    <property type="entry name" value="Ferritin-like_SF"/>
</dbReference>
<name>A0A3P1CXT5_9BACT</name>
<keyword evidence="2" id="KW-1185">Reference proteome</keyword>
<accession>A0A3P1CXT5</accession>
<dbReference type="EMBL" id="RQJP01000001">
    <property type="protein sequence ID" value="RRB18103.1"/>
    <property type="molecule type" value="Genomic_DNA"/>
</dbReference>
<evidence type="ECO:0000313" key="2">
    <source>
        <dbReference type="Proteomes" id="UP000274271"/>
    </source>
</evidence>
<protein>
    <submittedName>
        <fullName evidence="1">Ferritin-like domain-containing protein</fullName>
    </submittedName>
</protein>
<evidence type="ECO:0000313" key="1">
    <source>
        <dbReference type="EMBL" id="RRB18103.1"/>
    </source>
</evidence>
<dbReference type="SUPFAM" id="SSF47240">
    <property type="entry name" value="Ferritin-like"/>
    <property type="match status" value="1"/>
</dbReference>
<dbReference type="OrthoDB" id="954262at2"/>
<sequence>MNLLRILSDIEKVDADASERFLFSRRKLLKTTSVAALATPAFFAATVNKAFASHADVVAVLNFALTLEYLEAEFYKMGNMTPGLIPESDRQVFMKIGEHEQQHVNFLKSQLGGEAIPMPNFDFTAKGMFPNPFSNYQVFLTLSQAFEDLGVRAYKGQAPKLKDDKPVLLAALKIHSVEARHAAEVRLIRNQRVWASEQEPGGVPAMVYKDENNVKHHDAIDLISLVDDRLLRQNGTQQIAEMVVRESFDEPLTKEEVYMIASPFIRENMP</sequence>
<organism evidence="1 2">
    <name type="scientific">Larkinella knui</name>
    <dbReference type="NCBI Taxonomy" id="2025310"/>
    <lineage>
        <taxon>Bacteria</taxon>
        <taxon>Pseudomonadati</taxon>
        <taxon>Bacteroidota</taxon>
        <taxon>Cytophagia</taxon>
        <taxon>Cytophagales</taxon>
        <taxon>Spirosomataceae</taxon>
        <taxon>Larkinella</taxon>
    </lineage>
</organism>
<gene>
    <name evidence="1" type="ORF">EHT87_07470</name>
</gene>
<reference evidence="1 2" key="1">
    <citation type="submission" date="2018-11" db="EMBL/GenBank/DDBJ databases">
        <authorList>
            <person name="Zhou Z."/>
            <person name="Wang G."/>
        </authorList>
    </citation>
    <scope>NUCLEOTIDE SEQUENCE [LARGE SCALE GENOMIC DNA]</scope>
    <source>
        <strain evidence="1 2">KCTC42998</strain>
    </source>
</reference>
<dbReference type="Proteomes" id="UP000274271">
    <property type="component" value="Unassembled WGS sequence"/>
</dbReference>
<comment type="caution">
    <text evidence="1">The sequence shown here is derived from an EMBL/GenBank/DDBJ whole genome shotgun (WGS) entry which is preliminary data.</text>
</comment>
<proteinExistence type="predicted"/>
<dbReference type="AlphaFoldDB" id="A0A3P1CXT5"/>
<dbReference type="Pfam" id="PF13668">
    <property type="entry name" value="Ferritin_2"/>
    <property type="match status" value="1"/>
</dbReference>